<dbReference type="WBParaSite" id="nRc.2.0.1.t43765-RA">
    <property type="protein sequence ID" value="nRc.2.0.1.t43765-RA"/>
    <property type="gene ID" value="nRc.2.0.1.g43765"/>
</dbReference>
<name>A0A915KZZ0_ROMCU</name>
<organism evidence="1 2">
    <name type="scientific">Romanomermis culicivorax</name>
    <name type="common">Nematode worm</name>
    <dbReference type="NCBI Taxonomy" id="13658"/>
    <lineage>
        <taxon>Eukaryota</taxon>
        <taxon>Metazoa</taxon>
        <taxon>Ecdysozoa</taxon>
        <taxon>Nematoda</taxon>
        <taxon>Enoplea</taxon>
        <taxon>Dorylaimia</taxon>
        <taxon>Mermithida</taxon>
        <taxon>Mermithoidea</taxon>
        <taxon>Mermithidae</taxon>
        <taxon>Romanomermis</taxon>
    </lineage>
</organism>
<reference evidence="2" key="1">
    <citation type="submission" date="2022-11" db="UniProtKB">
        <authorList>
            <consortium name="WormBaseParasite"/>
        </authorList>
    </citation>
    <scope>IDENTIFICATION</scope>
</reference>
<proteinExistence type="predicted"/>
<dbReference type="AlphaFoldDB" id="A0A915KZZ0"/>
<dbReference type="Proteomes" id="UP000887565">
    <property type="component" value="Unplaced"/>
</dbReference>
<protein>
    <submittedName>
        <fullName evidence="2">Uncharacterized protein</fullName>
    </submittedName>
</protein>
<evidence type="ECO:0000313" key="1">
    <source>
        <dbReference type="Proteomes" id="UP000887565"/>
    </source>
</evidence>
<accession>A0A915KZZ0</accession>
<keyword evidence="1" id="KW-1185">Reference proteome</keyword>
<sequence length="101" mass="11211">MNLLEYVDLLGEMVDEDWEEDQAVVAAPNSFPPGFKRRLNSLKANLICVSVKKCSTLSTRIASKVPLEKLFVDSGNDPCNNVKCSARCGISSITFRAKIFR</sequence>
<evidence type="ECO:0000313" key="2">
    <source>
        <dbReference type="WBParaSite" id="nRc.2.0.1.t43765-RA"/>
    </source>
</evidence>